<evidence type="ECO:0000313" key="6">
    <source>
        <dbReference type="Proteomes" id="UP000265140"/>
    </source>
</evidence>
<feature type="transmembrane region" description="Helical" evidence="3">
    <location>
        <begin position="134"/>
        <end position="152"/>
    </location>
</feature>
<feature type="region of interest" description="Disordered" evidence="2">
    <location>
        <begin position="205"/>
        <end position="228"/>
    </location>
</feature>
<organism evidence="5 6">
    <name type="scientific">Esox lucius</name>
    <name type="common">Northern pike</name>
    <dbReference type="NCBI Taxonomy" id="8010"/>
    <lineage>
        <taxon>Eukaryota</taxon>
        <taxon>Metazoa</taxon>
        <taxon>Chordata</taxon>
        <taxon>Craniata</taxon>
        <taxon>Vertebrata</taxon>
        <taxon>Euteleostomi</taxon>
        <taxon>Actinopterygii</taxon>
        <taxon>Neopterygii</taxon>
        <taxon>Teleostei</taxon>
        <taxon>Protacanthopterygii</taxon>
        <taxon>Esociformes</taxon>
        <taxon>Esocidae</taxon>
        <taxon>Esox</taxon>
    </lineage>
</organism>
<keyword evidence="1" id="KW-1015">Disulfide bond</keyword>
<dbReference type="GO" id="GO:0009897">
    <property type="term" value="C:external side of plasma membrane"/>
    <property type="evidence" value="ECO:0007669"/>
    <property type="project" value="TreeGrafter"/>
</dbReference>
<dbReference type="Ensembl" id="ENSELUT00000107479.1">
    <property type="protein sequence ID" value="ENSELUP00000094577.1"/>
    <property type="gene ID" value="ENSELUG00000038535.1"/>
</dbReference>
<keyword evidence="3" id="KW-1133">Transmembrane helix</keyword>
<evidence type="ECO:0000256" key="2">
    <source>
        <dbReference type="SAM" id="MobiDB-lite"/>
    </source>
</evidence>
<evidence type="ECO:0000313" key="5">
    <source>
        <dbReference type="Ensembl" id="ENSELUP00000094577.1"/>
    </source>
</evidence>
<feature type="signal peptide" evidence="4">
    <location>
        <begin position="1"/>
        <end position="20"/>
    </location>
</feature>
<reference evidence="5" key="2">
    <citation type="submission" date="2025-08" db="UniProtKB">
        <authorList>
            <consortium name="Ensembl"/>
        </authorList>
    </citation>
    <scope>IDENTIFICATION</scope>
</reference>
<evidence type="ECO:0000256" key="1">
    <source>
        <dbReference type="ARBA" id="ARBA00023157"/>
    </source>
</evidence>
<dbReference type="Proteomes" id="UP000265140">
    <property type="component" value="Chromosome 16"/>
</dbReference>
<dbReference type="AlphaFoldDB" id="A0AAY5L768"/>
<keyword evidence="3" id="KW-0472">Membrane</keyword>
<keyword evidence="6" id="KW-1185">Reference proteome</keyword>
<proteinExistence type="predicted"/>
<dbReference type="GO" id="GO:0004896">
    <property type="term" value="F:cytokine receptor activity"/>
    <property type="evidence" value="ECO:0007669"/>
    <property type="project" value="TreeGrafter"/>
</dbReference>
<feature type="chain" id="PRO_5044315926" description="Fibronectin type-III domain-containing protein" evidence="4">
    <location>
        <begin position="21"/>
        <end position="252"/>
    </location>
</feature>
<accession>A0AAY5L768</accession>
<sequence length="252" mass="29702">MCTSALFTWLLSTLLLCSEAYRKAIDPDNIILNISESSDGVQVKWRNPTKGVVGLCYESKLQYKTHCEVEWKELVLRGFNYRIVTDRMRGYELRMQMRYSCLVDYPQLWSPWTPSTFWRNETGSCSTKEYSAQVYVGTILPLIICFMLIFAFQQKRIRQFFLPHIPDPKHINESYVSMDHPYWLSTFTLPSVECEMVSIETLSSLKNENEDEEEIEREEKKAEESTFIDQSAHQKDIQRYTNLEFNGPYVFL</sequence>
<keyword evidence="3" id="KW-0812">Transmembrane</keyword>
<evidence type="ECO:0000256" key="3">
    <source>
        <dbReference type="SAM" id="Phobius"/>
    </source>
</evidence>
<keyword evidence="4" id="KW-0732">Signal</keyword>
<dbReference type="GO" id="GO:0016064">
    <property type="term" value="P:immunoglobulin mediated immune response"/>
    <property type="evidence" value="ECO:0007669"/>
    <property type="project" value="TreeGrafter"/>
</dbReference>
<gene>
    <name evidence="5" type="primary">DCK</name>
</gene>
<reference evidence="5" key="3">
    <citation type="submission" date="2025-09" db="UniProtKB">
        <authorList>
            <consortium name="Ensembl"/>
        </authorList>
    </citation>
    <scope>IDENTIFICATION</scope>
</reference>
<dbReference type="Gene3D" id="2.60.40.10">
    <property type="entry name" value="Immunoglobulins"/>
    <property type="match status" value="1"/>
</dbReference>
<dbReference type="GeneTree" id="ENSGT00940000178781"/>
<dbReference type="InterPro" id="IPR013783">
    <property type="entry name" value="Ig-like_fold"/>
</dbReference>
<reference evidence="5 6" key="1">
    <citation type="submission" date="2020-02" db="EMBL/GenBank/DDBJ databases">
        <title>Esox lucius (northern pike) genome, fEsoLuc1, primary haplotype.</title>
        <authorList>
            <person name="Myers G."/>
            <person name="Karagic N."/>
            <person name="Meyer A."/>
            <person name="Pippel M."/>
            <person name="Reichard M."/>
            <person name="Winkler S."/>
            <person name="Tracey A."/>
            <person name="Sims Y."/>
            <person name="Howe K."/>
            <person name="Rhie A."/>
            <person name="Formenti G."/>
            <person name="Durbin R."/>
            <person name="Fedrigo O."/>
            <person name="Jarvis E.D."/>
        </authorList>
    </citation>
    <scope>NUCLEOTIDE SEQUENCE [LARGE SCALE GENOMIC DNA]</scope>
</reference>
<dbReference type="PANTHER" id="PTHR23037:SF22">
    <property type="entry name" value="CYTOKINE RECEPTOR COMMON SUBUNIT BETA"/>
    <property type="match status" value="1"/>
</dbReference>
<protein>
    <recommendedName>
        <fullName evidence="7">Fibronectin type-III domain-containing protein</fullName>
    </recommendedName>
</protein>
<name>A0AAY5L768_ESOLU</name>
<evidence type="ECO:0000256" key="4">
    <source>
        <dbReference type="SAM" id="SignalP"/>
    </source>
</evidence>
<dbReference type="PANTHER" id="PTHR23037">
    <property type="entry name" value="CYTOKINE RECEPTOR"/>
    <property type="match status" value="1"/>
</dbReference>
<evidence type="ECO:0008006" key="7">
    <source>
        <dbReference type="Google" id="ProtNLM"/>
    </source>
</evidence>